<dbReference type="PANTHER" id="PTHR11063:SF8">
    <property type="entry name" value="DELTA-1-PYRROLINE-5-CARBOXYLATE SYNTHASE"/>
    <property type="match status" value="1"/>
</dbReference>
<comment type="pathway">
    <text evidence="1 7">Amino-acid biosynthesis; L-proline biosynthesis; L-glutamate 5-semialdehyde from L-glutamate: step 2/2.</text>
</comment>
<evidence type="ECO:0000256" key="4">
    <source>
        <dbReference type="ARBA" id="ARBA00022857"/>
    </source>
</evidence>
<accession>A0A8J2Z4E2</accession>
<dbReference type="Gene3D" id="3.40.605.10">
    <property type="entry name" value="Aldehyde Dehydrogenase, Chain A, domain 1"/>
    <property type="match status" value="1"/>
</dbReference>
<dbReference type="PIRSF" id="PIRSF000151">
    <property type="entry name" value="GPR"/>
    <property type="match status" value="1"/>
</dbReference>
<keyword evidence="3 7" id="KW-0641">Proline biosynthesis</keyword>
<reference evidence="9" key="2">
    <citation type="submission" date="2020-09" db="EMBL/GenBank/DDBJ databases">
        <authorList>
            <person name="Sun Q."/>
            <person name="Zhou Y."/>
        </authorList>
    </citation>
    <scope>NUCLEOTIDE SEQUENCE</scope>
    <source>
        <strain evidence="9">CGMCC 1.15758</strain>
    </source>
</reference>
<dbReference type="Gene3D" id="3.40.309.10">
    <property type="entry name" value="Aldehyde Dehydrogenase, Chain A, domain 2"/>
    <property type="match status" value="1"/>
</dbReference>
<organism evidence="9 10">
    <name type="scientific">Cysteiniphilum litorale</name>
    <dbReference type="NCBI Taxonomy" id="2056700"/>
    <lineage>
        <taxon>Bacteria</taxon>
        <taxon>Pseudomonadati</taxon>
        <taxon>Pseudomonadota</taxon>
        <taxon>Gammaproteobacteria</taxon>
        <taxon>Thiotrichales</taxon>
        <taxon>Fastidiosibacteraceae</taxon>
        <taxon>Cysteiniphilum</taxon>
    </lineage>
</organism>
<dbReference type="GO" id="GO:0055129">
    <property type="term" value="P:L-proline biosynthetic process"/>
    <property type="evidence" value="ECO:0007669"/>
    <property type="project" value="UniProtKB-UniRule"/>
</dbReference>
<dbReference type="GO" id="GO:0005737">
    <property type="term" value="C:cytoplasm"/>
    <property type="evidence" value="ECO:0007669"/>
    <property type="project" value="UniProtKB-SubCell"/>
</dbReference>
<keyword evidence="4 7" id="KW-0521">NADP</keyword>
<keyword evidence="2 7" id="KW-0028">Amino-acid biosynthesis</keyword>
<dbReference type="CDD" id="cd07079">
    <property type="entry name" value="ALDH_F18-19_ProA-GPR"/>
    <property type="match status" value="1"/>
</dbReference>
<dbReference type="InterPro" id="IPR016161">
    <property type="entry name" value="Ald_DH/histidinol_DH"/>
</dbReference>
<keyword evidence="7" id="KW-0963">Cytoplasm</keyword>
<dbReference type="EC" id="1.2.1.41" evidence="7"/>
<evidence type="ECO:0000256" key="3">
    <source>
        <dbReference type="ARBA" id="ARBA00022650"/>
    </source>
</evidence>
<dbReference type="InterPro" id="IPR000965">
    <property type="entry name" value="GPR_dom"/>
</dbReference>
<dbReference type="SUPFAM" id="SSF53720">
    <property type="entry name" value="ALDH-like"/>
    <property type="match status" value="1"/>
</dbReference>
<gene>
    <name evidence="7 9" type="primary">proA</name>
    <name evidence="9" type="ORF">GCM10010995_13700</name>
</gene>
<dbReference type="HAMAP" id="MF_00412">
    <property type="entry name" value="ProA"/>
    <property type="match status" value="1"/>
</dbReference>
<dbReference type="PANTHER" id="PTHR11063">
    <property type="entry name" value="GLUTAMATE SEMIALDEHYDE DEHYDROGENASE"/>
    <property type="match status" value="1"/>
</dbReference>
<dbReference type="InterPro" id="IPR012134">
    <property type="entry name" value="Glu-5-SA_DH"/>
</dbReference>
<comment type="function">
    <text evidence="7">Catalyzes the NADPH-dependent reduction of L-glutamate 5-phosphate into L-glutamate 5-semialdehyde and phosphate. The product spontaneously undergoes cyclization to form 1-pyrroline-5-carboxylate.</text>
</comment>
<evidence type="ECO:0000256" key="6">
    <source>
        <dbReference type="ARBA" id="ARBA00049024"/>
    </source>
</evidence>
<dbReference type="NCBIfam" id="TIGR00407">
    <property type="entry name" value="proA"/>
    <property type="match status" value="1"/>
</dbReference>
<evidence type="ECO:0000256" key="7">
    <source>
        <dbReference type="HAMAP-Rule" id="MF_00412"/>
    </source>
</evidence>
<dbReference type="UniPathway" id="UPA00098">
    <property type="reaction ID" value="UER00360"/>
</dbReference>
<dbReference type="NCBIfam" id="NF001221">
    <property type="entry name" value="PRK00197.1"/>
    <property type="match status" value="1"/>
</dbReference>
<reference evidence="9" key="1">
    <citation type="journal article" date="2014" name="Int. J. Syst. Evol. Microbiol.">
        <title>Complete genome sequence of Corynebacterium casei LMG S-19264T (=DSM 44701T), isolated from a smear-ripened cheese.</title>
        <authorList>
            <consortium name="US DOE Joint Genome Institute (JGI-PGF)"/>
            <person name="Walter F."/>
            <person name="Albersmeier A."/>
            <person name="Kalinowski J."/>
            <person name="Ruckert C."/>
        </authorList>
    </citation>
    <scope>NUCLEOTIDE SEQUENCE</scope>
    <source>
        <strain evidence="9">CGMCC 1.15758</strain>
    </source>
</reference>
<comment type="subcellular location">
    <subcellularLocation>
        <location evidence="7">Cytoplasm</location>
    </subcellularLocation>
</comment>
<dbReference type="Proteomes" id="UP000636949">
    <property type="component" value="Unassembled WGS sequence"/>
</dbReference>
<keyword evidence="10" id="KW-1185">Reference proteome</keyword>
<sequence length="419" mass="45907">MMNEYQAIETLCKQAKQATYHLAASTNDMRNQALLLIAEEIVNNADNILKGNAKDIENATAKGLSKAMLDRLLLTHERIVVMSDGLREIAKQPDPLNCVLSHVQRPTGLDIKAVSVPLGVIAVIYESRPNVTVDATGLCLKSGNAAILRGGSESFYSNQAIMRAIQMGLAKSEIASDAVQILPTQERAAIEYLVAQDQYIDVVVPRGGRALIEYLTKHSKVSLFKHLDGICHTYVHHAVDLRKVLNVCVNAKMRRPGICGATETILLDRQLPIEDIDALLTALDKAGCALRLDQDLWQQFSQYEKATESDWSTEYLDSIVSIKYVDDVAAAVVHINHYGSHHTDAILTEDQTAAQFFMQNVDSAVVMHNTSTQFSDGGEFGMGAEIGISTGKLHARGPVGIKQLTTFKYQVMSNGSVRT</sequence>
<evidence type="ECO:0000256" key="2">
    <source>
        <dbReference type="ARBA" id="ARBA00022605"/>
    </source>
</evidence>
<evidence type="ECO:0000259" key="8">
    <source>
        <dbReference type="Pfam" id="PF00171"/>
    </source>
</evidence>
<proteinExistence type="inferred from homology"/>
<evidence type="ECO:0000256" key="1">
    <source>
        <dbReference type="ARBA" id="ARBA00004985"/>
    </source>
</evidence>
<comment type="catalytic activity">
    <reaction evidence="6 7">
        <text>L-glutamate 5-semialdehyde + phosphate + NADP(+) = L-glutamyl 5-phosphate + NADPH + H(+)</text>
        <dbReference type="Rhea" id="RHEA:19541"/>
        <dbReference type="ChEBI" id="CHEBI:15378"/>
        <dbReference type="ChEBI" id="CHEBI:43474"/>
        <dbReference type="ChEBI" id="CHEBI:57783"/>
        <dbReference type="ChEBI" id="CHEBI:58066"/>
        <dbReference type="ChEBI" id="CHEBI:58274"/>
        <dbReference type="ChEBI" id="CHEBI:58349"/>
        <dbReference type="EC" id="1.2.1.41"/>
    </reaction>
</comment>
<dbReference type="AlphaFoldDB" id="A0A8J2Z4E2"/>
<evidence type="ECO:0000313" key="10">
    <source>
        <dbReference type="Proteomes" id="UP000636949"/>
    </source>
</evidence>
<protein>
    <recommendedName>
        <fullName evidence="7">Gamma-glutamyl phosphate reductase</fullName>
        <shortName evidence="7">GPR</shortName>
        <ecNumber evidence="7">1.2.1.41</ecNumber>
    </recommendedName>
    <alternativeName>
        <fullName evidence="7">Glutamate-5-semialdehyde dehydrogenase</fullName>
    </alternativeName>
    <alternativeName>
        <fullName evidence="7">Glutamyl-gamma-semialdehyde dehydrogenase</fullName>
        <shortName evidence="7">GSA dehydrogenase</shortName>
    </alternativeName>
</protein>
<dbReference type="PROSITE" id="PS01223">
    <property type="entry name" value="PROA"/>
    <property type="match status" value="1"/>
</dbReference>
<dbReference type="InterPro" id="IPR016162">
    <property type="entry name" value="Ald_DH_N"/>
</dbReference>
<name>A0A8J2Z4E2_9GAMM</name>
<dbReference type="InterPro" id="IPR016163">
    <property type="entry name" value="Ald_DH_C"/>
</dbReference>
<dbReference type="GO" id="GO:0050661">
    <property type="term" value="F:NADP binding"/>
    <property type="evidence" value="ECO:0007669"/>
    <property type="project" value="InterPro"/>
</dbReference>
<evidence type="ECO:0000313" key="9">
    <source>
        <dbReference type="EMBL" id="GGF97760.1"/>
    </source>
</evidence>
<evidence type="ECO:0000256" key="5">
    <source>
        <dbReference type="ARBA" id="ARBA00023002"/>
    </source>
</evidence>
<comment type="caution">
    <text evidence="9">The sequence shown here is derived from an EMBL/GenBank/DDBJ whole genome shotgun (WGS) entry which is preliminary data.</text>
</comment>
<keyword evidence="5 7" id="KW-0560">Oxidoreductase</keyword>
<dbReference type="Pfam" id="PF00171">
    <property type="entry name" value="Aldedh"/>
    <property type="match status" value="1"/>
</dbReference>
<dbReference type="InterPro" id="IPR020593">
    <property type="entry name" value="G-glutamylP_reductase_CS"/>
</dbReference>
<comment type="similarity">
    <text evidence="7">Belongs to the gamma-glutamyl phosphate reductase family.</text>
</comment>
<dbReference type="InterPro" id="IPR015590">
    <property type="entry name" value="Aldehyde_DH_dom"/>
</dbReference>
<dbReference type="GO" id="GO:0004350">
    <property type="term" value="F:glutamate-5-semialdehyde dehydrogenase activity"/>
    <property type="evidence" value="ECO:0007669"/>
    <property type="project" value="UniProtKB-UniRule"/>
</dbReference>
<dbReference type="EMBL" id="BMJS01000013">
    <property type="protein sequence ID" value="GGF97760.1"/>
    <property type="molecule type" value="Genomic_DNA"/>
</dbReference>
<feature type="domain" description="Aldehyde dehydrogenase" evidence="8">
    <location>
        <begin position="7"/>
        <end position="282"/>
    </location>
</feature>